<gene>
    <name evidence="1" type="ORF">FHX37_2550</name>
</gene>
<organism evidence="1 2">
    <name type="scientific">Haloactinospora alba</name>
    <dbReference type="NCBI Taxonomy" id="405555"/>
    <lineage>
        <taxon>Bacteria</taxon>
        <taxon>Bacillati</taxon>
        <taxon>Actinomycetota</taxon>
        <taxon>Actinomycetes</taxon>
        <taxon>Streptosporangiales</taxon>
        <taxon>Nocardiopsidaceae</taxon>
        <taxon>Haloactinospora</taxon>
    </lineage>
</organism>
<reference evidence="1 2" key="1">
    <citation type="submission" date="2019-06" db="EMBL/GenBank/DDBJ databases">
        <title>Sequencing the genomes of 1000 actinobacteria strains.</title>
        <authorList>
            <person name="Klenk H.-P."/>
        </authorList>
    </citation>
    <scope>NUCLEOTIDE SEQUENCE [LARGE SCALE GENOMIC DNA]</scope>
    <source>
        <strain evidence="1 2">DSM 45015</strain>
    </source>
</reference>
<dbReference type="AlphaFoldDB" id="A0A543NL39"/>
<dbReference type="EMBL" id="VFQC01000001">
    <property type="protein sequence ID" value="TQN32575.1"/>
    <property type="molecule type" value="Genomic_DNA"/>
</dbReference>
<dbReference type="Proteomes" id="UP000317422">
    <property type="component" value="Unassembled WGS sequence"/>
</dbReference>
<proteinExistence type="predicted"/>
<keyword evidence="2" id="KW-1185">Reference proteome</keyword>
<dbReference type="RefSeq" id="WP_246062265.1">
    <property type="nucleotide sequence ID" value="NZ_VFQC01000001.1"/>
</dbReference>
<sequence>MTEPTLQGIDFHASNAEDTQVLTRDGMPQVRQRPIPEWEVEARNRLAAAVERFSQPLADLVERDANEGDTRMLVADFLSDGLNYGKYDSLTTSYRTRGESVDYGILLDGELFAFLEVKACGQSLDARNLRQVKTHAAAEGLSWVVLTNGRHWQVHHVVDADSGTTALVVDVDLFSEGSEEANVDALFHLCREAVQDGRLDNLRAWREALAAEPLARLLRSRAVVDTICAEIRRDTGHTGHVGDTEDVLHALRKSVLARGLGG</sequence>
<name>A0A543NL39_9ACTN</name>
<protein>
    <recommendedName>
        <fullName evidence="3">Type I restriction and modification enzyme subunit R-like protein</fullName>
    </recommendedName>
</protein>
<comment type="caution">
    <text evidence="1">The sequence shown here is derived from an EMBL/GenBank/DDBJ whole genome shotgun (WGS) entry which is preliminary data.</text>
</comment>
<evidence type="ECO:0000313" key="1">
    <source>
        <dbReference type="EMBL" id="TQN32575.1"/>
    </source>
</evidence>
<evidence type="ECO:0008006" key="3">
    <source>
        <dbReference type="Google" id="ProtNLM"/>
    </source>
</evidence>
<accession>A0A543NL39</accession>
<evidence type="ECO:0000313" key="2">
    <source>
        <dbReference type="Proteomes" id="UP000317422"/>
    </source>
</evidence>